<reference evidence="4" key="1">
    <citation type="submission" date="2019-09" db="EMBL/GenBank/DDBJ databases">
        <title>Draft genome information of white flower Hibiscus syriacus.</title>
        <authorList>
            <person name="Kim Y.-M."/>
        </authorList>
    </citation>
    <scope>NUCLEOTIDE SEQUENCE [LARGE SCALE GENOMIC DNA]</scope>
    <source>
        <strain evidence="4">YM2019G1</strain>
    </source>
</reference>
<dbReference type="SMART" id="SM00428">
    <property type="entry name" value="H3"/>
    <property type="match status" value="1"/>
</dbReference>
<dbReference type="GO" id="GO:0046982">
    <property type="term" value="F:protein heterodimerization activity"/>
    <property type="evidence" value="ECO:0007669"/>
    <property type="project" value="InterPro"/>
</dbReference>
<evidence type="ECO:0000313" key="5">
    <source>
        <dbReference type="Proteomes" id="UP000436088"/>
    </source>
</evidence>
<dbReference type="Pfam" id="PF00125">
    <property type="entry name" value="Histone"/>
    <property type="match status" value="1"/>
</dbReference>
<dbReference type="Proteomes" id="UP000436088">
    <property type="component" value="Unassembled WGS sequence"/>
</dbReference>
<dbReference type="GO" id="GO:0000786">
    <property type="term" value="C:nucleosome"/>
    <property type="evidence" value="ECO:0007669"/>
    <property type="project" value="InterPro"/>
</dbReference>
<dbReference type="InterPro" id="IPR007125">
    <property type="entry name" value="H2A/H2B/H3"/>
</dbReference>
<dbReference type="CDD" id="cd22911">
    <property type="entry name" value="HFD_H3"/>
    <property type="match status" value="1"/>
</dbReference>
<organism evidence="4 5">
    <name type="scientific">Hibiscus syriacus</name>
    <name type="common">Rose of Sharon</name>
    <dbReference type="NCBI Taxonomy" id="106335"/>
    <lineage>
        <taxon>Eukaryota</taxon>
        <taxon>Viridiplantae</taxon>
        <taxon>Streptophyta</taxon>
        <taxon>Embryophyta</taxon>
        <taxon>Tracheophyta</taxon>
        <taxon>Spermatophyta</taxon>
        <taxon>Magnoliopsida</taxon>
        <taxon>eudicotyledons</taxon>
        <taxon>Gunneridae</taxon>
        <taxon>Pentapetalae</taxon>
        <taxon>rosids</taxon>
        <taxon>malvids</taxon>
        <taxon>Malvales</taxon>
        <taxon>Malvaceae</taxon>
        <taxon>Malvoideae</taxon>
        <taxon>Hibiscus</taxon>
    </lineage>
</organism>
<name>A0A6A2Z1H6_HIBSY</name>
<feature type="domain" description="Core Histone H2A/H2B/H3" evidence="3">
    <location>
        <begin position="49"/>
        <end position="104"/>
    </location>
</feature>
<dbReference type="InterPro" id="IPR009072">
    <property type="entry name" value="Histone-fold"/>
</dbReference>
<comment type="similarity">
    <text evidence="1">Belongs to the histone H3 family.</text>
</comment>
<dbReference type="SUPFAM" id="SSF47113">
    <property type="entry name" value="Histone-fold"/>
    <property type="match status" value="1"/>
</dbReference>
<dbReference type="PANTHER" id="PTHR11426">
    <property type="entry name" value="HISTONE H3"/>
    <property type="match status" value="1"/>
</dbReference>
<dbReference type="AlphaFoldDB" id="A0A6A2Z1H6"/>
<sequence>MFYRFIVLIMPHKVIDLAYAAKDADHDQLSDGSYKANNQEINRREGSTPGTVALRVIRKYQKSTELLIRKLPFQRLVREIAQDFKTDLRFQSNAVAALQEATEISRTALELDEIINHVQSLQRQVEVRCNSEYLPPPWSESSYHILWLQFLSMKLVVNPGLDFNLESEILAENMYGKVKHIHE</sequence>
<dbReference type="PROSITE" id="PS00959">
    <property type="entry name" value="HISTONE_H3_2"/>
    <property type="match status" value="1"/>
</dbReference>
<dbReference type="InterPro" id="IPR000164">
    <property type="entry name" value="Histone_H3/CENP-A"/>
</dbReference>
<proteinExistence type="inferred from homology"/>
<protein>
    <submittedName>
        <fullName evidence="4">Histone H3.2</fullName>
    </submittedName>
</protein>
<keyword evidence="5" id="KW-1185">Reference proteome</keyword>
<dbReference type="EMBL" id="VEPZ02001229">
    <property type="protein sequence ID" value="KAE8685761.1"/>
    <property type="molecule type" value="Genomic_DNA"/>
</dbReference>
<comment type="caution">
    <text evidence="4">The sequence shown here is derived from an EMBL/GenBank/DDBJ whole genome shotgun (WGS) entry which is preliminary data.</text>
</comment>
<evidence type="ECO:0000256" key="1">
    <source>
        <dbReference type="ARBA" id="ARBA00010343"/>
    </source>
</evidence>
<accession>A0A6A2Z1H6</accession>
<evidence type="ECO:0000256" key="2">
    <source>
        <dbReference type="ARBA" id="ARBA00022990"/>
    </source>
</evidence>
<keyword evidence="2" id="KW-0007">Acetylation</keyword>
<gene>
    <name evidence="4" type="ORF">F3Y22_tig00111095pilonHSYRG01236</name>
</gene>
<dbReference type="Gene3D" id="1.10.20.10">
    <property type="entry name" value="Histone, subunit A"/>
    <property type="match status" value="1"/>
</dbReference>
<evidence type="ECO:0000259" key="3">
    <source>
        <dbReference type="Pfam" id="PF00125"/>
    </source>
</evidence>
<dbReference type="GO" id="GO:0003677">
    <property type="term" value="F:DNA binding"/>
    <property type="evidence" value="ECO:0007669"/>
    <property type="project" value="InterPro"/>
</dbReference>
<dbReference type="GO" id="GO:0030527">
    <property type="term" value="F:structural constituent of chromatin"/>
    <property type="evidence" value="ECO:0007669"/>
    <property type="project" value="InterPro"/>
</dbReference>
<evidence type="ECO:0000313" key="4">
    <source>
        <dbReference type="EMBL" id="KAE8685761.1"/>
    </source>
</evidence>